<dbReference type="Pfam" id="PF25597">
    <property type="entry name" value="SH3_retrovirus"/>
    <property type="match status" value="1"/>
</dbReference>
<dbReference type="EMBL" id="QGNW01000001">
    <property type="protein sequence ID" value="RVX23722.1"/>
    <property type="molecule type" value="Genomic_DNA"/>
</dbReference>
<keyword evidence="2" id="KW-0479">Metal-binding</keyword>
<keyword evidence="1" id="KW-0645">Protease</keyword>
<feature type="domain" description="Integrase catalytic" evidence="5">
    <location>
        <begin position="471"/>
        <end position="588"/>
    </location>
</feature>
<dbReference type="Gene3D" id="4.10.60.10">
    <property type="entry name" value="Zinc finger, CCHC-type"/>
    <property type="match status" value="1"/>
</dbReference>
<evidence type="ECO:0000313" key="7">
    <source>
        <dbReference type="Proteomes" id="UP000288805"/>
    </source>
</evidence>
<dbReference type="InterPro" id="IPR001584">
    <property type="entry name" value="Integrase_cat-core"/>
</dbReference>
<evidence type="ECO:0000259" key="4">
    <source>
        <dbReference type="PROSITE" id="PS50158"/>
    </source>
</evidence>
<dbReference type="GO" id="GO:0004190">
    <property type="term" value="F:aspartic-type endopeptidase activity"/>
    <property type="evidence" value="ECO:0007669"/>
    <property type="project" value="UniProtKB-KW"/>
</dbReference>
<keyword evidence="2" id="KW-0863">Zinc-finger</keyword>
<dbReference type="CDD" id="cd09272">
    <property type="entry name" value="RNase_HI_RT_Ty1"/>
    <property type="match status" value="1"/>
</dbReference>
<dbReference type="PROSITE" id="PS50158">
    <property type="entry name" value="ZF_CCHC"/>
    <property type="match status" value="1"/>
</dbReference>
<feature type="domain" description="CCHC-type" evidence="4">
    <location>
        <begin position="270"/>
        <end position="286"/>
    </location>
</feature>
<evidence type="ECO:0000256" key="3">
    <source>
        <dbReference type="SAM" id="MobiDB-lite"/>
    </source>
</evidence>
<proteinExistence type="predicted"/>
<dbReference type="InterPro" id="IPR054722">
    <property type="entry name" value="PolX-like_BBD"/>
</dbReference>
<dbReference type="PANTHER" id="PTHR35317">
    <property type="entry name" value="OS04G0629600 PROTEIN"/>
    <property type="match status" value="1"/>
</dbReference>
<dbReference type="SMART" id="SM00343">
    <property type="entry name" value="ZnF_C2HC"/>
    <property type="match status" value="2"/>
</dbReference>
<dbReference type="InterPro" id="IPR001878">
    <property type="entry name" value="Znf_CCHC"/>
</dbReference>
<keyword evidence="1" id="KW-0064">Aspartyl protease</keyword>
<dbReference type="InterPro" id="IPR012337">
    <property type="entry name" value="RNaseH-like_sf"/>
</dbReference>
<name>A0A438KR89_VITVI</name>
<sequence length="981" mass="113327">MEIETTFSHVAPPIFDGDNYQAWAVRMTVHLEALDLWEAIEEDYDVPPLPANPTMTQLKTHKERKTRKSKAKAYLFFVVSSTIFTRIMNLESAKDIWDYLKKEYQGNERTKNMQVLNLIREFEMLKMKETETIKDYSDKLLGIVNKVRLLGKDFSDERIVQKILITLPEKYVSKISSLEESKDLSSISLAELVNALQAQEQRRMIRKEESMEGALQAKAENSRGGKDKKNNNKKKNNKIDKNKDGTYPPCPHCKKTNHPQRKCWWRPDGKCRKCGQIGHMEQICKSQQHEEAKASTEQHQEEQLFVATCFTTSNSSSDSGLIDSGCTNHMTNDQELFKELDKTIISKVKIGNGEFISVKGKGIVAIESLTCLKYIINVLYVPDIDQNLLSVGQLIEKGFKVIFEDKWCMIKDAKGRDVFKVKMRAKSFALNLMEDEQIAFSSIKHNLVKGVPLLEDMLADCVACQYGKQTRRPFPQTAWRAMHKLQLVHTNVGGPQKTPSLNGSMYYIAFIDDYTRFRWIHFLKSKSEVANVFWKYKAWVENQSSCRMQKIRSDNGKEYTNENFDMFCEEADIEHQLTTPYTPQHNGAKRDKLDKKAEPRVFIGYSNSSKAYKIFQPQNGRILPVEFEEVEKDDKWIEAMKEELRMIEKNDTWELVDIAQHRKVIGVKWVHRTKLNADGSINKYKARLVVKGEIYVEQPEGFQVKGQEEKVYLLKKALYGLKQAPRAWYSRIDEHLQSSNEKLVKEFKAEMLKVFEMTDLGLMSYFLGMEVKQDHDGVFISQKKYAKEILNKFHMEDCKRTNTPMNQKEKFSNDDGAEKVDESQYRNLIGCLIDWAGSIDDMRSTTGFCFSFGSEIFSWSSKKQDVIAQSTTEAEYVVANATVNQAIWIRKILADVHMKQNEPTQIHVDNQAAIAISNDSVFHGKTKHFKIKLYHLREEQNDGEVNLLYCKTEDQIADVLTKGLPKARFETLRSQIGLCNY</sequence>
<dbReference type="GO" id="GO:0015074">
    <property type="term" value="P:DNA integration"/>
    <property type="evidence" value="ECO:0007669"/>
    <property type="project" value="InterPro"/>
</dbReference>
<dbReference type="SUPFAM" id="SSF53098">
    <property type="entry name" value="Ribonuclease H-like"/>
    <property type="match status" value="1"/>
</dbReference>
<evidence type="ECO:0000256" key="2">
    <source>
        <dbReference type="PROSITE-ProRule" id="PRU00047"/>
    </source>
</evidence>
<dbReference type="Pfam" id="PF22936">
    <property type="entry name" value="Pol_BBD"/>
    <property type="match status" value="1"/>
</dbReference>
<dbReference type="AlphaFoldDB" id="A0A438KR89"/>
<dbReference type="InterPro" id="IPR013103">
    <property type="entry name" value="RVT_2"/>
</dbReference>
<feature type="region of interest" description="Disordered" evidence="3">
    <location>
        <begin position="205"/>
        <end position="249"/>
    </location>
</feature>
<dbReference type="Pfam" id="PF07727">
    <property type="entry name" value="RVT_2"/>
    <property type="match status" value="1"/>
</dbReference>
<dbReference type="PROSITE" id="PS50994">
    <property type="entry name" value="INTEGRASE"/>
    <property type="match status" value="1"/>
</dbReference>
<protein>
    <submittedName>
        <fullName evidence="6">Retrovirus-related Pol polyprotein from transposon TNT 1-94</fullName>
    </submittedName>
</protein>
<feature type="compositionally biased region" description="Basic and acidic residues" evidence="3">
    <location>
        <begin position="220"/>
        <end position="230"/>
    </location>
</feature>
<dbReference type="InterPro" id="IPR036875">
    <property type="entry name" value="Znf_CCHC_sf"/>
</dbReference>
<dbReference type="Proteomes" id="UP000288805">
    <property type="component" value="Unassembled WGS sequence"/>
</dbReference>
<dbReference type="GO" id="GO:0003676">
    <property type="term" value="F:nucleic acid binding"/>
    <property type="evidence" value="ECO:0007669"/>
    <property type="project" value="InterPro"/>
</dbReference>
<dbReference type="PANTHER" id="PTHR35317:SF11">
    <property type="entry name" value="CCHC-TYPE DOMAIN-CONTAINING PROTEIN"/>
    <property type="match status" value="1"/>
</dbReference>
<evidence type="ECO:0000256" key="1">
    <source>
        <dbReference type="ARBA" id="ARBA00022750"/>
    </source>
</evidence>
<dbReference type="Gene3D" id="3.30.420.10">
    <property type="entry name" value="Ribonuclease H-like superfamily/Ribonuclease H"/>
    <property type="match status" value="1"/>
</dbReference>
<dbReference type="InterPro" id="IPR043502">
    <property type="entry name" value="DNA/RNA_pol_sf"/>
</dbReference>
<gene>
    <name evidence="6" type="primary">POLX_610</name>
    <name evidence="6" type="ORF">CK203_000417</name>
</gene>
<evidence type="ECO:0000313" key="6">
    <source>
        <dbReference type="EMBL" id="RVX23722.1"/>
    </source>
</evidence>
<accession>A0A438KR89</accession>
<keyword evidence="2" id="KW-0862">Zinc</keyword>
<reference evidence="6 7" key="1">
    <citation type="journal article" date="2018" name="PLoS Genet.">
        <title>Population sequencing reveals clonal diversity and ancestral inbreeding in the grapevine cultivar Chardonnay.</title>
        <authorList>
            <person name="Roach M.J."/>
            <person name="Johnson D.L."/>
            <person name="Bohlmann J."/>
            <person name="van Vuuren H.J."/>
            <person name="Jones S.J."/>
            <person name="Pretorius I.S."/>
            <person name="Schmidt S.A."/>
            <person name="Borneman A.R."/>
        </authorList>
    </citation>
    <scope>NUCLEOTIDE SEQUENCE [LARGE SCALE GENOMIC DNA]</scope>
    <source>
        <strain evidence="7">cv. Chardonnay</strain>
        <tissue evidence="6">Leaf</tissue>
    </source>
</reference>
<comment type="caution">
    <text evidence="6">The sequence shown here is derived from an EMBL/GenBank/DDBJ whole genome shotgun (WGS) entry which is preliminary data.</text>
</comment>
<evidence type="ECO:0000259" key="5">
    <source>
        <dbReference type="PROSITE" id="PS50994"/>
    </source>
</evidence>
<dbReference type="GO" id="GO:0008270">
    <property type="term" value="F:zinc ion binding"/>
    <property type="evidence" value="ECO:0007669"/>
    <property type="project" value="UniProtKB-KW"/>
</dbReference>
<keyword evidence="1" id="KW-0378">Hydrolase</keyword>
<dbReference type="Pfam" id="PF00665">
    <property type="entry name" value="rve"/>
    <property type="match status" value="1"/>
</dbReference>
<dbReference type="SUPFAM" id="SSF57756">
    <property type="entry name" value="Retrovirus zinc finger-like domains"/>
    <property type="match status" value="1"/>
</dbReference>
<dbReference type="InterPro" id="IPR057670">
    <property type="entry name" value="SH3_retrovirus"/>
</dbReference>
<dbReference type="Pfam" id="PF14223">
    <property type="entry name" value="Retrotran_gag_2"/>
    <property type="match status" value="1"/>
</dbReference>
<dbReference type="InterPro" id="IPR036397">
    <property type="entry name" value="RNaseH_sf"/>
</dbReference>
<dbReference type="SUPFAM" id="SSF56672">
    <property type="entry name" value="DNA/RNA polymerases"/>
    <property type="match status" value="1"/>
</dbReference>
<organism evidence="6 7">
    <name type="scientific">Vitis vinifera</name>
    <name type="common">Grape</name>
    <dbReference type="NCBI Taxonomy" id="29760"/>
    <lineage>
        <taxon>Eukaryota</taxon>
        <taxon>Viridiplantae</taxon>
        <taxon>Streptophyta</taxon>
        <taxon>Embryophyta</taxon>
        <taxon>Tracheophyta</taxon>
        <taxon>Spermatophyta</taxon>
        <taxon>Magnoliopsida</taxon>
        <taxon>eudicotyledons</taxon>
        <taxon>Gunneridae</taxon>
        <taxon>Pentapetalae</taxon>
        <taxon>rosids</taxon>
        <taxon>Vitales</taxon>
        <taxon>Vitaceae</taxon>
        <taxon>Viteae</taxon>
        <taxon>Vitis</taxon>
    </lineage>
</organism>